<sequence>MINSDYTNDVTRTTAMTSVDLDGSRQVRSAATAHEAAASTRPQGLENKSVPALPRPSIPFNTKGVTQMVAQLDSAMEIMSLLFKLARQAREEGLQVRDIENKLVISHQQAQVEEMRYGAKLMLVMAVVSGVMAGLSAVAGGFSLAQSAKTIKQQKSLDVKIAGREALTDAKVDSLNSRGQQVDRAEAGKVWKQDQVADSNASRLLDKKFDRNTERTQVFNTVLQAVGQTVNAAIQAAQAESQAEVKEYEVEATISQTEKQKAEDNMSFNANFMKELLQLMQQYSQSQNQALKAAFGVA</sequence>
<feature type="transmembrane region" description="Helical" evidence="2">
    <location>
        <begin position="121"/>
        <end position="145"/>
    </location>
</feature>
<dbReference type="Proteomes" id="UP000241986">
    <property type="component" value="Unassembled WGS sequence"/>
</dbReference>
<protein>
    <submittedName>
        <fullName evidence="3">AopD protein</fullName>
    </submittedName>
</protein>
<evidence type="ECO:0000313" key="3">
    <source>
        <dbReference type="EMBL" id="PTH82708.1"/>
    </source>
</evidence>
<dbReference type="InterPro" id="IPR008898">
    <property type="entry name" value="YopD-like"/>
</dbReference>
<dbReference type="Pfam" id="PF05844">
    <property type="entry name" value="YopD"/>
    <property type="match status" value="1"/>
</dbReference>
<accession>A0A2T4N7A7</accession>
<dbReference type="RefSeq" id="WP_107682378.1">
    <property type="nucleotide sequence ID" value="NZ_PZKL01000011.1"/>
</dbReference>
<gene>
    <name evidence="3" type="ORF">DAA48_02190</name>
</gene>
<keyword evidence="2" id="KW-1133">Transmembrane helix</keyword>
<evidence type="ECO:0000256" key="2">
    <source>
        <dbReference type="SAM" id="Phobius"/>
    </source>
</evidence>
<organism evidence="3 4">
    <name type="scientific">Aeromonas veronii</name>
    <dbReference type="NCBI Taxonomy" id="654"/>
    <lineage>
        <taxon>Bacteria</taxon>
        <taxon>Pseudomonadati</taxon>
        <taxon>Pseudomonadota</taxon>
        <taxon>Gammaproteobacteria</taxon>
        <taxon>Aeromonadales</taxon>
        <taxon>Aeromonadaceae</taxon>
        <taxon>Aeromonas</taxon>
    </lineage>
</organism>
<reference evidence="3 4" key="1">
    <citation type="submission" date="2018-03" db="EMBL/GenBank/DDBJ databases">
        <title>Aeromonas veronii whole genome sequencing and analysis.</title>
        <authorList>
            <person name="Xie H."/>
            <person name="Liu T."/>
            <person name="Wang K."/>
        </authorList>
    </citation>
    <scope>NUCLEOTIDE SEQUENCE [LARGE SCALE GENOMIC DNA]</scope>
    <source>
        <strain evidence="3 4">XH.VA.1</strain>
    </source>
</reference>
<dbReference type="AlphaFoldDB" id="A0A2T4N7A7"/>
<feature type="coiled-coil region" evidence="1">
    <location>
        <begin position="231"/>
        <end position="289"/>
    </location>
</feature>
<comment type="caution">
    <text evidence="3">The sequence shown here is derived from an EMBL/GenBank/DDBJ whole genome shotgun (WGS) entry which is preliminary data.</text>
</comment>
<keyword evidence="1" id="KW-0175">Coiled coil</keyword>
<evidence type="ECO:0000256" key="1">
    <source>
        <dbReference type="SAM" id="Coils"/>
    </source>
</evidence>
<dbReference type="NCBIfam" id="NF038055">
    <property type="entry name" value="T3SS_SctB_pilot"/>
    <property type="match status" value="1"/>
</dbReference>
<evidence type="ECO:0000313" key="4">
    <source>
        <dbReference type="Proteomes" id="UP000241986"/>
    </source>
</evidence>
<name>A0A2T4N7A7_AERVE</name>
<proteinExistence type="predicted"/>
<keyword evidence="2" id="KW-0812">Transmembrane</keyword>
<dbReference type="EMBL" id="PZKL01000011">
    <property type="protein sequence ID" value="PTH82708.1"/>
    <property type="molecule type" value="Genomic_DNA"/>
</dbReference>
<keyword evidence="2" id="KW-0472">Membrane</keyword>